<sequence length="140" mass="15177">MNYQVHTVGALASAYGIIEVSSKIGIKASPLVFIAGALLGGLLPDIDNPDSKIGRLFILSGLIYKKFGHRYFFHSLLFVFITGALLSLFDFIFGAGVMIGMLSHLILDLIGLGNGVALLYPLNKNKISIRSTKHNKKTNI</sequence>
<organism evidence="2">
    <name type="scientific">bioreactor metagenome</name>
    <dbReference type="NCBI Taxonomy" id="1076179"/>
    <lineage>
        <taxon>unclassified sequences</taxon>
        <taxon>metagenomes</taxon>
        <taxon>ecological metagenomes</taxon>
    </lineage>
</organism>
<feature type="transmembrane region" description="Helical" evidence="1">
    <location>
        <begin position="99"/>
        <end position="120"/>
    </location>
</feature>
<evidence type="ECO:0000256" key="1">
    <source>
        <dbReference type="SAM" id="Phobius"/>
    </source>
</evidence>
<keyword evidence="1" id="KW-0472">Membrane</keyword>
<keyword evidence="1" id="KW-0812">Transmembrane</keyword>
<proteinExistence type="predicted"/>
<keyword evidence="1" id="KW-1133">Transmembrane helix</keyword>
<comment type="caution">
    <text evidence="2">The sequence shown here is derived from an EMBL/GenBank/DDBJ whole genome shotgun (WGS) entry which is preliminary data.</text>
</comment>
<evidence type="ECO:0008006" key="3">
    <source>
        <dbReference type="Google" id="ProtNLM"/>
    </source>
</evidence>
<evidence type="ECO:0000313" key="2">
    <source>
        <dbReference type="EMBL" id="MPN06349.1"/>
    </source>
</evidence>
<dbReference type="Pfam" id="PF04307">
    <property type="entry name" value="YdjM"/>
    <property type="match status" value="1"/>
</dbReference>
<gene>
    <name evidence="2" type="ORF">SDC9_153605</name>
</gene>
<reference evidence="2" key="1">
    <citation type="submission" date="2019-08" db="EMBL/GenBank/DDBJ databases">
        <authorList>
            <person name="Kucharzyk K."/>
            <person name="Murdoch R.W."/>
            <person name="Higgins S."/>
            <person name="Loffler F."/>
        </authorList>
    </citation>
    <scope>NUCLEOTIDE SEQUENCE</scope>
</reference>
<feature type="transmembrane region" description="Helical" evidence="1">
    <location>
        <begin position="71"/>
        <end position="93"/>
    </location>
</feature>
<dbReference type="AlphaFoldDB" id="A0A645EYT8"/>
<dbReference type="PANTHER" id="PTHR35531">
    <property type="entry name" value="INNER MEMBRANE PROTEIN YBCI-RELATED"/>
    <property type="match status" value="1"/>
</dbReference>
<protein>
    <recommendedName>
        <fullName evidence="3">Inner membrane protein YdjM</fullName>
    </recommendedName>
</protein>
<dbReference type="InterPro" id="IPR007404">
    <property type="entry name" value="YdjM-like"/>
</dbReference>
<dbReference type="PANTHER" id="PTHR35531:SF1">
    <property type="entry name" value="INNER MEMBRANE PROTEIN YBCI-RELATED"/>
    <property type="match status" value="1"/>
</dbReference>
<accession>A0A645EYT8</accession>
<dbReference type="EMBL" id="VSSQ01052255">
    <property type="protein sequence ID" value="MPN06349.1"/>
    <property type="molecule type" value="Genomic_DNA"/>
</dbReference>
<name>A0A645EYT8_9ZZZZ</name>